<evidence type="ECO:0000256" key="1">
    <source>
        <dbReference type="SAM" id="Phobius"/>
    </source>
</evidence>
<dbReference type="GO" id="GO:0016491">
    <property type="term" value="F:oxidoreductase activity"/>
    <property type="evidence" value="ECO:0007669"/>
    <property type="project" value="InterPro"/>
</dbReference>
<evidence type="ECO:0000313" key="3">
    <source>
        <dbReference type="EMBL" id="RWS15201.1"/>
    </source>
</evidence>
<gene>
    <name evidence="3" type="ORF">B4U79_01147</name>
</gene>
<dbReference type="STRING" id="1965070.A0A443RIT5"/>
<keyword evidence="1" id="KW-0812">Transmembrane</keyword>
<name>A0A443RIT5_9ACAR</name>
<keyword evidence="1" id="KW-0472">Membrane</keyword>
<dbReference type="AlphaFoldDB" id="A0A443RIT5"/>
<dbReference type="Pfam" id="PF09995">
    <property type="entry name" value="MPAB_Lcp_cat"/>
    <property type="match status" value="1"/>
</dbReference>
<dbReference type="OrthoDB" id="6361347at2759"/>
<dbReference type="InterPro" id="IPR018713">
    <property type="entry name" value="MPAB/Lcp_cat_dom"/>
</dbReference>
<reference evidence="3 4" key="1">
    <citation type="journal article" date="2018" name="Gigascience">
        <title>Genomes of trombidid mites reveal novel predicted allergens and laterally-transferred genes associated with secondary metabolism.</title>
        <authorList>
            <person name="Dong X."/>
            <person name="Chaisiri K."/>
            <person name="Xia D."/>
            <person name="Armstrong S.D."/>
            <person name="Fang Y."/>
            <person name="Donnelly M.J."/>
            <person name="Kadowaki T."/>
            <person name="McGarry J.W."/>
            <person name="Darby A.C."/>
            <person name="Makepeace B.L."/>
        </authorList>
    </citation>
    <scope>NUCLEOTIDE SEQUENCE [LARGE SCALE GENOMIC DNA]</scope>
    <source>
        <strain evidence="3">UoL-WK</strain>
    </source>
</reference>
<sequence>MENMKREESAITLEEIKSKNGDNDEAAIENRVATYHFGLKRYRAQENGDCGYDAAVLPKWFNEEMFERAKILARKHFMALMFTHLCGLYLLVFMKPIFNVLASTGQSKNISCLFRRYFRTLKHVKIWYEGNVWDFHDDASKSIAMVRAMHKQVAHKCNKNNSREEVFISQRDMVYTQFAFIGLLILYPRRFGFTLNEYDLKCIVHFWACIGYLLGIDDKCNLFASENLLEIRSICDRILDDMKCYASEEQSEEMKRMADGIIIGVNTFVPCLQRVSKLSLSLND</sequence>
<organism evidence="3 4">
    <name type="scientific">Dinothrombium tinctorium</name>
    <dbReference type="NCBI Taxonomy" id="1965070"/>
    <lineage>
        <taxon>Eukaryota</taxon>
        <taxon>Metazoa</taxon>
        <taxon>Ecdysozoa</taxon>
        <taxon>Arthropoda</taxon>
        <taxon>Chelicerata</taxon>
        <taxon>Arachnida</taxon>
        <taxon>Acari</taxon>
        <taxon>Acariformes</taxon>
        <taxon>Trombidiformes</taxon>
        <taxon>Prostigmata</taxon>
        <taxon>Anystina</taxon>
        <taxon>Parasitengona</taxon>
        <taxon>Trombidioidea</taxon>
        <taxon>Trombidiidae</taxon>
        <taxon>Dinothrombium</taxon>
    </lineage>
</organism>
<dbReference type="Proteomes" id="UP000285301">
    <property type="component" value="Unassembled WGS sequence"/>
</dbReference>
<comment type="caution">
    <text evidence="3">The sequence shown here is derived from an EMBL/GenBank/DDBJ whole genome shotgun (WGS) entry which is preliminary data.</text>
</comment>
<evidence type="ECO:0000259" key="2">
    <source>
        <dbReference type="Pfam" id="PF09995"/>
    </source>
</evidence>
<protein>
    <recommendedName>
        <fullName evidence="2">ER-bound oxygenase mpaB/mpaB'/Rubber oxygenase catalytic domain-containing protein</fullName>
    </recommendedName>
</protein>
<keyword evidence="1" id="KW-1133">Transmembrane helix</keyword>
<dbReference type="PANTHER" id="PTHR37159">
    <property type="entry name" value="GH11867P"/>
    <property type="match status" value="1"/>
</dbReference>
<proteinExistence type="predicted"/>
<keyword evidence="4" id="KW-1185">Reference proteome</keyword>
<evidence type="ECO:0000313" key="4">
    <source>
        <dbReference type="Proteomes" id="UP000285301"/>
    </source>
</evidence>
<feature type="transmembrane region" description="Helical" evidence="1">
    <location>
        <begin position="77"/>
        <end position="98"/>
    </location>
</feature>
<feature type="domain" description="ER-bound oxygenase mpaB/mpaB'/Rubber oxygenase catalytic" evidence="2">
    <location>
        <begin position="79"/>
        <end position="219"/>
    </location>
</feature>
<dbReference type="PANTHER" id="PTHR37159:SF1">
    <property type="entry name" value="GH11867P"/>
    <property type="match status" value="1"/>
</dbReference>
<dbReference type="EMBL" id="NCKU01000519">
    <property type="protein sequence ID" value="RWS15201.1"/>
    <property type="molecule type" value="Genomic_DNA"/>
</dbReference>
<accession>A0A443RIT5</accession>